<proteinExistence type="predicted"/>
<reference evidence="3" key="1">
    <citation type="submission" date="2020-10" db="EMBL/GenBank/DDBJ databases">
        <authorList>
            <person name="Gilroy R."/>
        </authorList>
    </citation>
    <scope>NUCLEOTIDE SEQUENCE</scope>
    <source>
        <strain evidence="3">G3-3990</strain>
    </source>
</reference>
<comment type="caution">
    <text evidence="3">The sequence shown here is derived from an EMBL/GenBank/DDBJ whole genome shotgun (WGS) entry which is preliminary data.</text>
</comment>
<evidence type="ECO:0000256" key="1">
    <source>
        <dbReference type="SAM" id="SignalP"/>
    </source>
</evidence>
<name>A0A9D9HVK4_9BACT</name>
<dbReference type="EMBL" id="JADIMG010000097">
    <property type="protein sequence ID" value="MBO8460763.1"/>
    <property type="molecule type" value="Genomic_DNA"/>
</dbReference>
<accession>A0A9D9HVK4</accession>
<feature type="domain" description="DUF6850" evidence="2">
    <location>
        <begin position="57"/>
        <end position="506"/>
    </location>
</feature>
<evidence type="ECO:0000313" key="3">
    <source>
        <dbReference type="EMBL" id="MBO8460763.1"/>
    </source>
</evidence>
<reference evidence="3" key="2">
    <citation type="journal article" date="2021" name="PeerJ">
        <title>Extensive microbial diversity within the chicken gut microbiome revealed by metagenomics and culture.</title>
        <authorList>
            <person name="Gilroy R."/>
            <person name="Ravi A."/>
            <person name="Getino M."/>
            <person name="Pursley I."/>
            <person name="Horton D.L."/>
            <person name="Alikhan N.F."/>
            <person name="Baker D."/>
            <person name="Gharbi K."/>
            <person name="Hall N."/>
            <person name="Watson M."/>
            <person name="Adriaenssens E.M."/>
            <person name="Foster-Nyarko E."/>
            <person name="Jarju S."/>
            <person name="Secka A."/>
            <person name="Antonio M."/>
            <person name="Oren A."/>
            <person name="Chaudhuri R.R."/>
            <person name="La Ragione R."/>
            <person name="Hildebrand F."/>
            <person name="Pallen M.J."/>
        </authorList>
    </citation>
    <scope>NUCLEOTIDE SEQUENCE</scope>
    <source>
        <strain evidence="3">G3-3990</strain>
    </source>
</reference>
<protein>
    <recommendedName>
        <fullName evidence="2">DUF6850 domain-containing protein</fullName>
    </recommendedName>
</protein>
<dbReference type="InterPro" id="IPR049236">
    <property type="entry name" value="DUF6850"/>
</dbReference>
<evidence type="ECO:0000313" key="4">
    <source>
        <dbReference type="Proteomes" id="UP000823641"/>
    </source>
</evidence>
<dbReference type="Pfam" id="PF21012">
    <property type="entry name" value="DUF6850"/>
    <property type="match status" value="1"/>
</dbReference>
<dbReference type="Proteomes" id="UP000823641">
    <property type="component" value="Unassembled WGS sequence"/>
</dbReference>
<organism evidence="3 4">
    <name type="scientific">Candidatus Gallipaludibacter merdavium</name>
    <dbReference type="NCBI Taxonomy" id="2840839"/>
    <lineage>
        <taxon>Bacteria</taxon>
        <taxon>Pseudomonadati</taxon>
        <taxon>Bacteroidota</taxon>
        <taxon>Bacteroidia</taxon>
        <taxon>Bacteroidales</taxon>
        <taxon>Candidatus Gallipaludibacter</taxon>
    </lineage>
</organism>
<dbReference type="AlphaFoldDB" id="A0A9D9HVK4"/>
<evidence type="ECO:0000259" key="2">
    <source>
        <dbReference type="Pfam" id="PF21012"/>
    </source>
</evidence>
<keyword evidence="1" id="KW-0732">Signal</keyword>
<sequence>MSRMKWMGVVMWLCCVASLGAVPTADTVPLLTRIGSARQPVLHFAVMPYENPAMQIDRYDATLTQLSVGGYYAHQKEAVQLQLGDGAAFGNVDAQAFVRKERFSLWGGAGYEIGKKLDVCFNETSDYELLYPYVMGDSVGGDLASQTYRFHGGFAYTIGQVLLGAEADFRAAFEYRQVDPRPLNIVSDFTMRIGAAMNLAEHYMMGMSLEAGRYKQTNELKFYNELGVPNVLHFTGLGTDYYRFRGSKYGTYYNGYNVGGGFQVNHKGKSGWKAGLTYDYTSVIKIISELNELPLTHLAVHDMAAELAYESGGKCFWGVALLLDNSLRFGTENVFGDAANNVYPQIASAQQYTALQPQITLKGLYGGQSEGSHEWHLNPSVGYRAHHESYASPARSVSLAHVFASVEGGWFHSKGKWALQLDGTAQWDAAVGVSAQMPDVTTIWDTPVYVFLKEEGQHYATLQAKTSVWFLPQAKLALSLSAVYTTRLYMSGNSVHTINCALGLWF</sequence>
<feature type="chain" id="PRO_5039328389" description="DUF6850 domain-containing protein" evidence="1">
    <location>
        <begin position="22"/>
        <end position="506"/>
    </location>
</feature>
<gene>
    <name evidence="3" type="ORF">IAA73_10620</name>
</gene>
<feature type="signal peptide" evidence="1">
    <location>
        <begin position="1"/>
        <end position="21"/>
    </location>
</feature>